<reference evidence="2 3" key="1">
    <citation type="submission" date="2019-08" db="EMBL/GenBank/DDBJ databases">
        <title>Genome sequence of Psychrobacter frigidicola ACAM304 (type strain).</title>
        <authorList>
            <person name="Bowman J.P."/>
        </authorList>
    </citation>
    <scope>NUCLEOTIDE SEQUENCE [LARGE SCALE GENOMIC DNA]</scope>
    <source>
        <strain evidence="2 3">ACAM 304</strain>
    </source>
</reference>
<name>A0A5C7A7M7_9GAMM</name>
<dbReference type="PROSITE" id="PS51257">
    <property type="entry name" value="PROKAR_LIPOPROTEIN"/>
    <property type="match status" value="1"/>
</dbReference>
<evidence type="ECO:0000313" key="2">
    <source>
        <dbReference type="EMBL" id="TXD98670.1"/>
    </source>
</evidence>
<dbReference type="Proteomes" id="UP000321903">
    <property type="component" value="Unassembled WGS sequence"/>
</dbReference>
<comment type="caution">
    <text evidence="2">The sequence shown here is derived from an EMBL/GenBank/DDBJ whole genome shotgun (WGS) entry which is preliminary data.</text>
</comment>
<evidence type="ECO:0000256" key="1">
    <source>
        <dbReference type="SAM" id="MobiDB-lite"/>
    </source>
</evidence>
<sequence>MPKFYSRLLPAVVLSLCTLSGCQKTPEPETIESTSQNTPVTSNINNGNQADQKLEAAPTNEPSVDEIAAETERENNLARLENNSSAEGQASNAEMATLSPQQPRKGTQVTDVRYRNAAGETLTVVFETSATGLLNAIVTLPNNTKMTLSAPEGQGNNPTYHSPDGDTELVSHEGGTAIDFIQNNKVTSFKAISAEAEVITQI</sequence>
<accession>A0A5C7A7M7</accession>
<dbReference type="EMBL" id="VORZ01000001">
    <property type="protein sequence ID" value="TXD98670.1"/>
    <property type="molecule type" value="Genomic_DNA"/>
</dbReference>
<evidence type="ECO:0000313" key="3">
    <source>
        <dbReference type="Proteomes" id="UP000321903"/>
    </source>
</evidence>
<feature type="region of interest" description="Disordered" evidence="1">
    <location>
        <begin position="82"/>
        <end position="109"/>
    </location>
</feature>
<protein>
    <submittedName>
        <fullName evidence="2">Uncharacterized protein</fullName>
    </submittedName>
</protein>
<dbReference type="AlphaFoldDB" id="A0A5C7A7M7"/>
<dbReference type="OrthoDB" id="6657937at2"/>
<organism evidence="2 3">
    <name type="scientific">Psychrobacter frigidicola</name>
    <dbReference type="NCBI Taxonomy" id="45611"/>
    <lineage>
        <taxon>Bacteria</taxon>
        <taxon>Pseudomonadati</taxon>
        <taxon>Pseudomonadota</taxon>
        <taxon>Gammaproteobacteria</taxon>
        <taxon>Moraxellales</taxon>
        <taxon>Moraxellaceae</taxon>
        <taxon>Psychrobacter</taxon>
    </lineage>
</organism>
<feature type="compositionally biased region" description="Polar residues" evidence="1">
    <location>
        <begin position="87"/>
        <end position="109"/>
    </location>
</feature>
<keyword evidence="3" id="KW-1185">Reference proteome</keyword>
<gene>
    <name evidence="2" type="ORF">ES754_06370</name>
</gene>
<feature type="region of interest" description="Disordered" evidence="1">
    <location>
        <begin position="23"/>
        <end position="47"/>
    </location>
</feature>
<proteinExistence type="predicted"/>
<feature type="compositionally biased region" description="Polar residues" evidence="1">
    <location>
        <begin position="31"/>
        <end position="47"/>
    </location>
</feature>